<dbReference type="AlphaFoldDB" id="A0A517N4C3"/>
<proteinExistence type="predicted"/>
<dbReference type="KEGG" id="rlc:K227x_03430"/>
<evidence type="ECO:0000313" key="2">
    <source>
        <dbReference type="Proteomes" id="UP000318538"/>
    </source>
</evidence>
<name>A0A517N4C3_9BACT</name>
<keyword evidence="2" id="KW-1185">Reference proteome</keyword>
<dbReference type="EMBL" id="CP036525">
    <property type="protein sequence ID" value="QDT01972.1"/>
    <property type="molecule type" value="Genomic_DNA"/>
</dbReference>
<gene>
    <name evidence="1" type="ORF">K227x_03430</name>
</gene>
<sequence length="70" mass="7481">MERNATVTRDRDRPILAGMARNLFARCCLVKHADPSSMLTGETGEGFTRRLVLVSPGQKSGHGSPANLAG</sequence>
<organism evidence="1 2">
    <name type="scientific">Rubripirellula lacrimiformis</name>
    <dbReference type="NCBI Taxonomy" id="1930273"/>
    <lineage>
        <taxon>Bacteria</taxon>
        <taxon>Pseudomonadati</taxon>
        <taxon>Planctomycetota</taxon>
        <taxon>Planctomycetia</taxon>
        <taxon>Pirellulales</taxon>
        <taxon>Pirellulaceae</taxon>
        <taxon>Rubripirellula</taxon>
    </lineage>
</organism>
<accession>A0A517N4C3</accession>
<evidence type="ECO:0000313" key="1">
    <source>
        <dbReference type="EMBL" id="QDT01972.1"/>
    </source>
</evidence>
<reference evidence="1 2" key="1">
    <citation type="submission" date="2019-02" db="EMBL/GenBank/DDBJ databases">
        <title>Deep-cultivation of Planctomycetes and their phenomic and genomic characterization uncovers novel biology.</title>
        <authorList>
            <person name="Wiegand S."/>
            <person name="Jogler M."/>
            <person name="Boedeker C."/>
            <person name="Pinto D."/>
            <person name="Vollmers J."/>
            <person name="Rivas-Marin E."/>
            <person name="Kohn T."/>
            <person name="Peeters S.H."/>
            <person name="Heuer A."/>
            <person name="Rast P."/>
            <person name="Oberbeckmann S."/>
            <person name="Bunk B."/>
            <person name="Jeske O."/>
            <person name="Meyerdierks A."/>
            <person name="Storesund J.E."/>
            <person name="Kallscheuer N."/>
            <person name="Luecker S."/>
            <person name="Lage O.M."/>
            <person name="Pohl T."/>
            <person name="Merkel B.J."/>
            <person name="Hornburger P."/>
            <person name="Mueller R.-W."/>
            <person name="Bruemmer F."/>
            <person name="Labrenz M."/>
            <person name="Spormann A.M."/>
            <person name="Op den Camp H."/>
            <person name="Overmann J."/>
            <person name="Amann R."/>
            <person name="Jetten M.S.M."/>
            <person name="Mascher T."/>
            <person name="Medema M.H."/>
            <person name="Devos D.P."/>
            <person name="Kaster A.-K."/>
            <person name="Ovreas L."/>
            <person name="Rohde M."/>
            <person name="Galperin M.Y."/>
            <person name="Jogler C."/>
        </authorList>
    </citation>
    <scope>NUCLEOTIDE SEQUENCE [LARGE SCALE GENOMIC DNA]</scope>
    <source>
        <strain evidence="1 2">K22_7</strain>
    </source>
</reference>
<protein>
    <submittedName>
        <fullName evidence="1">Uncharacterized protein</fullName>
    </submittedName>
</protein>
<dbReference type="Proteomes" id="UP000318538">
    <property type="component" value="Chromosome"/>
</dbReference>